<reference evidence="1 2" key="1">
    <citation type="submission" date="2017-10" db="EMBL/GenBank/DDBJ databases">
        <title>Bifidobacterium xylocopum sp. nov. and Bifidobacterium aemilianum sp. nov., from the carpenter bee (Xylocopa violacea) digestive tract.</title>
        <authorList>
            <person name="Alberoni D."/>
            <person name="Baffoni L."/>
            <person name="Di Gioia D."/>
            <person name="Gaggia F."/>
            <person name="Biavati B."/>
        </authorList>
    </citation>
    <scope>NUCLEOTIDE SEQUENCE [LARGE SCALE GENOMIC DNA]</scope>
    <source>
        <strain evidence="1 2">XV2</strain>
    </source>
</reference>
<dbReference type="RefSeq" id="WP_113852974.1">
    <property type="nucleotide sequence ID" value="NZ_PDCH01000002.1"/>
</dbReference>
<keyword evidence="2" id="KW-1185">Reference proteome</keyword>
<name>A0A366KFA3_9BIFI</name>
<evidence type="ECO:0000313" key="2">
    <source>
        <dbReference type="Proteomes" id="UP000252345"/>
    </source>
</evidence>
<sequence>MDEKTLVDRLSKAETVDEIVALGKEAGKELSYEQADKLISRVMQTKNDAAELSGDTIEKIAKEVFGI</sequence>
<comment type="caution">
    <text evidence="1">The sequence shown here is derived from an EMBL/GenBank/DDBJ whole genome shotgun (WGS) entry which is preliminary data.</text>
</comment>
<proteinExistence type="predicted"/>
<dbReference type="AlphaFoldDB" id="A0A366KFA3"/>
<protein>
    <submittedName>
        <fullName evidence="1">Uncharacterized protein</fullName>
    </submittedName>
</protein>
<organism evidence="1 2">
    <name type="scientific">Bifidobacterium xylocopae</name>
    <dbReference type="NCBI Taxonomy" id="2493119"/>
    <lineage>
        <taxon>Bacteria</taxon>
        <taxon>Bacillati</taxon>
        <taxon>Actinomycetota</taxon>
        <taxon>Actinomycetes</taxon>
        <taxon>Bifidobacteriales</taxon>
        <taxon>Bifidobacteriaceae</taxon>
        <taxon>Bifidobacterium</taxon>
    </lineage>
</organism>
<accession>A0A366KFA3</accession>
<dbReference type="Proteomes" id="UP000252345">
    <property type="component" value="Unassembled WGS sequence"/>
</dbReference>
<evidence type="ECO:0000313" key="1">
    <source>
        <dbReference type="EMBL" id="RBP99878.1"/>
    </source>
</evidence>
<dbReference type="OrthoDB" id="3233958at2"/>
<gene>
    <name evidence="1" type="ORF">CRD59_02270</name>
</gene>
<dbReference type="EMBL" id="PDCH01000002">
    <property type="protein sequence ID" value="RBP99878.1"/>
    <property type="molecule type" value="Genomic_DNA"/>
</dbReference>